<accession>A0ABC9WTG9</accession>
<evidence type="ECO:0000313" key="2">
    <source>
        <dbReference type="EMBL" id="GAB0188430.1"/>
    </source>
</evidence>
<dbReference type="AlphaFoldDB" id="A0ABC9WTG9"/>
<reference evidence="2 3" key="1">
    <citation type="submission" date="2024-06" db="EMBL/GenBank/DDBJ databases">
        <title>The draft genome of Grus japonensis, version 3.</title>
        <authorList>
            <person name="Nabeshima K."/>
            <person name="Suzuki S."/>
            <person name="Onuma M."/>
        </authorList>
    </citation>
    <scope>NUCLEOTIDE SEQUENCE [LARGE SCALE GENOMIC DNA]</scope>
    <source>
        <strain evidence="2 3">451A</strain>
    </source>
</reference>
<evidence type="ECO:0000259" key="1">
    <source>
        <dbReference type="Pfam" id="PF07051"/>
    </source>
</evidence>
<dbReference type="InterPro" id="IPR009764">
    <property type="entry name" value="OCIA_dom"/>
</dbReference>
<comment type="caution">
    <text evidence="2">The sequence shown here is derived from an EMBL/GenBank/DDBJ whole genome shotgun (WGS) entry which is preliminary data.</text>
</comment>
<proteinExistence type="predicted"/>
<feature type="domain" description="OCIA" evidence="1">
    <location>
        <begin position="191"/>
        <end position="267"/>
    </location>
</feature>
<dbReference type="EMBL" id="BAAFJT010000004">
    <property type="protein sequence ID" value="GAB0188430.1"/>
    <property type="molecule type" value="Genomic_DNA"/>
</dbReference>
<dbReference type="PANTHER" id="PTHR33332">
    <property type="entry name" value="REVERSE TRANSCRIPTASE DOMAIN-CONTAINING PROTEIN"/>
    <property type="match status" value="1"/>
</dbReference>
<organism evidence="2 3">
    <name type="scientific">Grus japonensis</name>
    <name type="common">Japanese crane</name>
    <name type="synonym">Red-crowned crane</name>
    <dbReference type="NCBI Taxonomy" id="30415"/>
    <lineage>
        <taxon>Eukaryota</taxon>
        <taxon>Metazoa</taxon>
        <taxon>Chordata</taxon>
        <taxon>Craniata</taxon>
        <taxon>Vertebrata</taxon>
        <taxon>Euteleostomi</taxon>
        <taxon>Archelosauria</taxon>
        <taxon>Archosauria</taxon>
        <taxon>Dinosauria</taxon>
        <taxon>Saurischia</taxon>
        <taxon>Theropoda</taxon>
        <taxon>Coelurosauria</taxon>
        <taxon>Aves</taxon>
        <taxon>Neognathae</taxon>
        <taxon>Neoaves</taxon>
        <taxon>Gruiformes</taxon>
        <taxon>Gruidae</taxon>
        <taxon>Grus</taxon>
    </lineage>
</organism>
<keyword evidence="3" id="KW-1185">Reference proteome</keyword>
<sequence length="321" mass="35809">MKFSKAKCKVLHVGRRNPKRNYRLGEEWIESSPEEKDLGVLIDEKLNMSRQCALAAQKANRVLGCIKRGVTSRSREVVLPLYSALVRPHLEYCVQLWGPQHRRDMELLERVQRRAMKLTGGLEHLSYEDRLGELGLYSLEKRRLWGDLFAAYQYLKGPTGKLERDCLSGSVVTGQGPMFYCPISQTSNAGEIARIREECKKESFWYRALPLSLGSMLVTQGLVSKGIFSASPRFGALPKMAIAGVLGFAIGKMSYRGKCQKKFQKIGVVPLGPQKKRSLSSPISVEDPKAHLIEDGHLLAITCVVESNVDGGLSELELAES</sequence>
<gene>
    <name evidence="2" type="ORF">GRJ2_001308300</name>
</gene>
<dbReference type="Proteomes" id="UP001623348">
    <property type="component" value="Unassembled WGS sequence"/>
</dbReference>
<evidence type="ECO:0000313" key="3">
    <source>
        <dbReference type="Proteomes" id="UP001623348"/>
    </source>
</evidence>
<dbReference type="PRINTS" id="PR01345">
    <property type="entry name" value="CERVTRCPTASE"/>
</dbReference>
<dbReference type="Pfam" id="PF07051">
    <property type="entry name" value="OCIA"/>
    <property type="match status" value="1"/>
</dbReference>
<protein>
    <recommendedName>
        <fullName evidence="1">OCIA domain-containing protein</fullName>
    </recommendedName>
</protein>
<name>A0ABC9WTG9_GRUJA</name>